<dbReference type="GO" id="GO:0006511">
    <property type="term" value="P:ubiquitin-dependent protein catabolic process"/>
    <property type="evidence" value="ECO:0007669"/>
    <property type="project" value="TreeGrafter"/>
</dbReference>
<evidence type="ECO:0000256" key="7">
    <source>
        <dbReference type="PROSITE-ProRule" id="PRU00104"/>
    </source>
</evidence>
<dbReference type="Gene3D" id="3.30.2410.10">
    <property type="entry name" value="Hect, E3 ligase catalytic domain"/>
    <property type="match status" value="1"/>
</dbReference>
<dbReference type="Pfam" id="PF00632">
    <property type="entry name" value="HECT"/>
    <property type="match status" value="1"/>
</dbReference>
<protein>
    <recommendedName>
        <fullName evidence="2">HECT-type E3 ubiquitin transferase</fullName>
        <ecNumber evidence="2">2.3.2.26</ecNumber>
    </recommendedName>
</protein>
<dbReference type="CDD" id="cd00078">
    <property type="entry name" value="HECTc"/>
    <property type="match status" value="1"/>
</dbReference>
<sequence length="917" mass="102763">MDPNPSGNYFSYAEHQDPNVREPWKYQLQRLVQLGVMALEFACKEGKNPDGLVQAGSIRLIEILTHANSWNCFSKVSSQTAATEQLCLQQLGLRTRLYPIAGHLVREQALQAKDANQHALEGVLRLSLRPLFKLSGEEKRTVAVRFLEEVLTTASLVTHLPVGLVEVIASVEVVDALLDAALSSDASLENVNPKDCSNWEGSTALCVAFNLINLFDKATKESKAEIEPRIYLIYLQALRKHFAQGVDDLRAANSKPEYESVLLQMQPLLNRSWFQRFLVATHSSSYTEKVEAQDSFVLVACVYYSLIELLVICHGATGKEAVVAMIPALNVLAFTPGIQQSLWFQAAKMLRIPGEIPAEVASAAKVAVWDIEELHGGVREITESGPLSAVFGLFCRTYNHLLLVLDDDDFFDRQEPFTIPQLQAITAALNTLVYRSIIRTEAPKWKNNQSEESQFPSLLSDATTLLRSLYDRDCRRSFCPPDLWLAPADCGPQIGTDSSGPCGKEIISQVLKTCPQTMRFEERASIFRETVIDAKLRHRPHPMPFFGQDMVVPITIHRGTELEDAYSHLLGLSTDRLRTRWMVSFVNEQGLEEAGLDGGGLLKELLTEVSKKGFDPRYGLFESNADGEIYPSPAAENVEHGLELLEVMGKMIGKAVFEGVLVEVSLANFFAANLLGRYSYLDSLPSFDKDLHRNLVRLKQYEGDAAELCLDFTIEEMVFGKRVVHELRPGGKDIPVTNENKLQYVHLVAHWKLNKSMGKVMGAFARGFYSVVEPQWLQIFSVKELTQLLSGGHFEVDLDDLRAHTKYSGGYQDGSRAIRMFWKVLSTFSSEEMQRFLRFVTSCPRPPLLGFKHLTPPFTIHKVVEDTTPLLQFSDLERLPTASTCNNMLKLPNYRKESTLRDKMLYAIGANAGFDLS</sequence>
<comment type="similarity">
    <text evidence="6">Belongs to the UPL family.</text>
</comment>
<comment type="catalytic activity">
    <reaction evidence="1">
        <text>S-ubiquitinyl-[E2 ubiquitin-conjugating enzyme]-L-cysteine + [acceptor protein]-L-lysine = [E2 ubiquitin-conjugating enzyme]-L-cysteine + N(6)-ubiquitinyl-[acceptor protein]-L-lysine.</text>
        <dbReference type="EC" id="2.3.2.26"/>
    </reaction>
</comment>
<gene>
    <name evidence="9" type="ORF">PSAL00342_LOCUS950</name>
    <name evidence="10" type="ORF">PSAL00342_LOCUS951</name>
</gene>
<dbReference type="EMBL" id="HBIS01001101">
    <property type="protein sequence ID" value="CAE0607134.1"/>
    <property type="molecule type" value="Transcribed_RNA"/>
</dbReference>
<evidence type="ECO:0000256" key="1">
    <source>
        <dbReference type="ARBA" id="ARBA00000885"/>
    </source>
</evidence>
<organism evidence="9">
    <name type="scientific">Picocystis salinarum</name>
    <dbReference type="NCBI Taxonomy" id="88271"/>
    <lineage>
        <taxon>Eukaryota</taxon>
        <taxon>Viridiplantae</taxon>
        <taxon>Chlorophyta</taxon>
        <taxon>Picocystophyceae</taxon>
        <taxon>Picocystales</taxon>
        <taxon>Picocystaceae</taxon>
        <taxon>Picocystis</taxon>
    </lineage>
</organism>
<dbReference type="AlphaFoldDB" id="A0A6U9PQ24"/>
<name>A0A6U9PQ24_9CHLO</name>
<comment type="function">
    <text evidence="5">Probable E3 ubiquitin-protein ligase which mediates ubiquitination and subsequent proteasomal degradation of target proteins.</text>
</comment>
<evidence type="ECO:0000256" key="2">
    <source>
        <dbReference type="ARBA" id="ARBA00012485"/>
    </source>
</evidence>
<dbReference type="InterPro" id="IPR035983">
    <property type="entry name" value="Hect_E3_ubiquitin_ligase"/>
</dbReference>
<keyword evidence="4 7" id="KW-0833">Ubl conjugation pathway</keyword>
<dbReference type="Gene3D" id="3.90.1750.10">
    <property type="entry name" value="Hect, E3 ligase catalytic domains"/>
    <property type="match status" value="1"/>
</dbReference>
<dbReference type="Gene3D" id="3.30.2160.10">
    <property type="entry name" value="Hect, E3 ligase catalytic domain"/>
    <property type="match status" value="1"/>
</dbReference>
<feature type="active site" description="Glycyl thioester intermediate" evidence="7">
    <location>
        <position position="885"/>
    </location>
</feature>
<dbReference type="InterPro" id="IPR000569">
    <property type="entry name" value="HECT_dom"/>
</dbReference>
<keyword evidence="3" id="KW-0808">Transferase</keyword>
<evidence type="ECO:0000256" key="3">
    <source>
        <dbReference type="ARBA" id="ARBA00022679"/>
    </source>
</evidence>
<dbReference type="PROSITE" id="PS50237">
    <property type="entry name" value="HECT"/>
    <property type="match status" value="1"/>
</dbReference>
<accession>A0A6U9PQ24</accession>
<evidence type="ECO:0000313" key="9">
    <source>
        <dbReference type="EMBL" id="CAE0607133.1"/>
    </source>
</evidence>
<reference evidence="9" key="1">
    <citation type="submission" date="2021-01" db="EMBL/GenBank/DDBJ databases">
        <authorList>
            <person name="Corre E."/>
            <person name="Pelletier E."/>
            <person name="Niang G."/>
            <person name="Scheremetjew M."/>
            <person name="Finn R."/>
            <person name="Kale V."/>
            <person name="Holt S."/>
            <person name="Cochrane G."/>
            <person name="Meng A."/>
            <person name="Brown T."/>
            <person name="Cohen L."/>
        </authorList>
    </citation>
    <scope>NUCLEOTIDE SEQUENCE</scope>
    <source>
        <strain evidence="9">CCMP1897</strain>
    </source>
</reference>
<evidence type="ECO:0000259" key="8">
    <source>
        <dbReference type="PROSITE" id="PS50237"/>
    </source>
</evidence>
<dbReference type="InterPro" id="IPR044611">
    <property type="entry name" value="E3A/B/C-like"/>
</dbReference>
<proteinExistence type="inferred from homology"/>
<dbReference type="PANTHER" id="PTHR45700:SF2">
    <property type="entry name" value="UBIQUITIN-PROTEIN LIGASE E3C"/>
    <property type="match status" value="1"/>
</dbReference>
<dbReference type="SMART" id="SM00119">
    <property type="entry name" value="HECTc"/>
    <property type="match status" value="1"/>
</dbReference>
<dbReference type="FunFam" id="3.30.2160.10:FF:000002">
    <property type="entry name" value="Putative Ubiquitin-protein ligase E3C"/>
    <property type="match status" value="1"/>
</dbReference>
<feature type="domain" description="HECT" evidence="8">
    <location>
        <begin position="573"/>
        <end position="917"/>
    </location>
</feature>
<evidence type="ECO:0000256" key="6">
    <source>
        <dbReference type="ARBA" id="ARBA00061247"/>
    </source>
</evidence>
<evidence type="ECO:0000256" key="5">
    <source>
        <dbReference type="ARBA" id="ARBA00057703"/>
    </source>
</evidence>
<dbReference type="FunFam" id="3.30.2410.10:FF:000011">
    <property type="entry name" value="Putative Ubiquitin-protein ligase E3C"/>
    <property type="match status" value="1"/>
</dbReference>
<dbReference type="GO" id="GO:0061630">
    <property type="term" value="F:ubiquitin protein ligase activity"/>
    <property type="evidence" value="ECO:0007669"/>
    <property type="project" value="UniProtKB-EC"/>
</dbReference>
<dbReference type="GO" id="GO:0000209">
    <property type="term" value="P:protein polyubiquitination"/>
    <property type="evidence" value="ECO:0007669"/>
    <property type="project" value="InterPro"/>
</dbReference>
<dbReference type="EMBL" id="HBIS01001100">
    <property type="protein sequence ID" value="CAE0607133.1"/>
    <property type="molecule type" value="Transcribed_RNA"/>
</dbReference>
<dbReference type="EC" id="2.3.2.26" evidence="2"/>
<evidence type="ECO:0000313" key="10">
    <source>
        <dbReference type="EMBL" id="CAE0607134.1"/>
    </source>
</evidence>
<evidence type="ECO:0000256" key="4">
    <source>
        <dbReference type="ARBA" id="ARBA00022786"/>
    </source>
</evidence>
<dbReference type="PANTHER" id="PTHR45700">
    <property type="entry name" value="UBIQUITIN-PROTEIN LIGASE E3C"/>
    <property type="match status" value="1"/>
</dbReference>
<dbReference type="SUPFAM" id="SSF56204">
    <property type="entry name" value="Hect, E3 ligase catalytic domain"/>
    <property type="match status" value="1"/>
</dbReference>